<dbReference type="EMBL" id="ABVL01000005">
    <property type="protein sequence ID" value="EDY20380.1"/>
    <property type="molecule type" value="Genomic_DNA"/>
</dbReference>
<dbReference type="InParanoid" id="B4D066"/>
<dbReference type="STRING" id="497964.CfE428DRAFT_2304"/>
<feature type="chain" id="PRO_5002802559" evidence="1">
    <location>
        <begin position="21"/>
        <end position="461"/>
    </location>
</feature>
<evidence type="ECO:0000259" key="2">
    <source>
        <dbReference type="Pfam" id="PF13472"/>
    </source>
</evidence>
<gene>
    <name evidence="3" type="ORF">CfE428DRAFT_2304</name>
</gene>
<organism evidence="3 4">
    <name type="scientific">Chthoniobacter flavus Ellin428</name>
    <dbReference type="NCBI Taxonomy" id="497964"/>
    <lineage>
        <taxon>Bacteria</taxon>
        <taxon>Pseudomonadati</taxon>
        <taxon>Verrucomicrobiota</taxon>
        <taxon>Spartobacteria</taxon>
        <taxon>Chthoniobacterales</taxon>
        <taxon>Chthoniobacteraceae</taxon>
        <taxon>Chthoniobacter</taxon>
    </lineage>
</organism>
<keyword evidence="1" id="KW-0732">Signal</keyword>
<sequence precursor="true">MKRILATSLATLIAGSIAFAADNKPAAPAAPTDLKPFVDSINLKDGDTLVFLGDSITHQCLYTQYIEDYFYTRYPKLHIHFHNAGVGGDRAKDALIRFDEDVANYKPNYVTILLGMNDGAYRDFDKAIFDTYQQDMTTLLDKIAGLGATAIPMTPTMFDSRSKVMRGDKAEPRNTYYNGVLALYGAWLHEQAQNRGLGFVDMWAPLNDLTITQRKKVANFTMIPDGVHPAPTGQVVMAMSILEDIVPRSQCTQIMVDDKAGKLTPTANGGKITDFNGTDTNVSFTFAADKLPWVLPADAQEGYKMVHAGHHYSNEKVSVRGLKAGKYDLKIDGETIGSYAAGQLAFGVELEENAKTPEYQQALKVATLNQQRNNEAYHPLRDQYSQLKGKRRDLAKVAESDPQYAAKKAEFDKWYEGQKSKVAELLGKAADFEAQIYKANQPVPHKYEIVPSAEPVKAAAR</sequence>
<evidence type="ECO:0000313" key="4">
    <source>
        <dbReference type="Proteomes" id="UP000005824"/>
    </source>
</evidence>
<dbReference type="RefSeq" id="WP_006979629.1">
    <property type="nucleotide sequence ID" value="NZ_ABVL01000005.1"/>
</dbReference>
<dbReference type="eggNOG" id="COG2755">
    <property type="taxonomic scope" value="Bacteria"/>
</dbReference>
<protein>
    <submittedName>
        <fullName evidence="3">Lipolytic protein G-D-S-L family</fullName>
    </submittedName>
</protein>
<dbReference type="AlphaFoldDB" id="B4D066"/>
<dbReference type="PANTHER" id="PTHR30383:SF5">
    <property type="entry name" value="SGNH HYDROLASE-TYPE ESTERASE DOMAIN-CONTAINING PROTEIN"/>
    <property type="match status" value="1"/>
</dbReference>
<feature type="domain" description="SGNH hydrolase-type esterase" evidence="2">
    <location>
        <begin position="51"/>
        <end position="234"/>
    </location>
</feature>
<comment type="caution">
    <text evidence="3">The sequence shown here is derived from an EMBL/GenBank/DDBJ whole genome shotgun (WGS) entry which is preliminary data.</text>
</comment>
<dbReference type="SUPFAM" id="SSF52266">
    <property type="entry name" value="SGNH hydrolase"/>
    <property type="match status" value="1"/>
</dbReference>
<dbReference type="InterPro" id="IPR051532">
    <property type="entry name" value="Ester_Hydrolysis_Enzymes"/>
</dbReference>
<evidence type="ECO:0000313" key="3">
    <source>
        <dbReference type="EMBL" id="EDY20380.1"/>
    </source>
</evidence>
<dbReference type="InterPro" id="IPR013830">
    <property type="entry name" value="SGNH_hydro"/>
</dbReference>
<proteinExistence type="predicted"/>
<keyword evidence="4" id="KW-1185">Reference proteome</keyword>
<dbReference type="GO" id="GO:0004622">
    <property type="term" value="F:phosphatidylcholine lysophospholipase activity"/>
    <property type="evidence" value="ECO:0007669"/>
    <property type="project" value="TreeGrafter"/>
</dbReference>
<reference evidence="3 4" key="1">
    <citation type="journal article" date="2011" name="J. Bacteriol.">
        <title>Genome sequence of Chthoniobacter flavus Ellin428, an aerobic heterotrophic soil bacterium.</title>
        <authorList>
            <person name="Kant R."/>
            <person name="van Passel M.W."/>
            <person name="Palva A."/>
            <person name="Lucas S."/>
            <person name="Lapidus A."/>
            <person name="Glavina Del Rio T."/>
            <person name="Dalin E."/>
            <person name="Tice H."/>
            <person name="Bruce D."/>
            <person name="Goodwin L."/>
            <person name="Pitluck S."/>
            <person name="Larimer F.W."/>
            <person name="Land M.L."/>
            <person name="Hauser L."/>
            <person name="Sangwan P."/>
            <person name="de Vos W.M."/>
            <person name="Janssen P.H."/>
            <person name="Smidt H."/>
        </authorList>
    </citation>
    <scope>NUCLEOTIDE SEQUENCE [LARGE SCALE GENOMIC DNA]</scope>
    <source>
        <strain evidence="3 4">Ellin428</strain>
    </source>
</reference>
<dbReference type="PANTHER" id="PTHR30383">
    <property type="entry name" value="THIOESTERASE 1/PROTEASE 1/LYSOPHOSPHOLIPASE L1"/>
    <property type="match status" value="1"/>
</dbReference>
<dbReference type="Pfam" id="PF13472">
    <property type="entry name" value="Lipase_GDSL_2"/>
    <property type="match status" value="1"/>
</dbReference>
<evidence type="ECO:0000256" key="1">
    <source>
        <dbReference type="SAM" id="SignalP"/>
    </source>
</evidence>
<feature type="signal peptide" evidence="1">
    <location>
        <begin position="1"/>
        <end position="20"/>
    </location>
</feature>
<name>B4D066_9BACT</name>
<dbReference type="Gene3D" id="3.40.50.1110">
    <property type="entry name" value="SGNH hydrolase"/>
    <property type="match status" value="1"/>
</dbReference>
<dbReference type="CDD" id="cd01834">
    <property type="entry name" value="SGNH_hydrolase_like_2"/>
    <property type="match status" value="1"/>
</dbReference>
<accession>B4D066</accession>
<dbReference type="Proteomes" id="UP000005824">
    <property type="component" value="Unassembled WGS sequence"/>
</dbReference>
<dbReference type="InterPro" id="IPR036514">
    <property type="entry name" value="SGNH_hydro_sf"/>
</dbReference>